<organism evidence="1 2">
    <name type="scientific">Moraxella cuniculi</name>
    <dbReference type="NCBI Taxonomy" id="34061"/>
    <lineage>
        <taxon>Bacteria</taxon>
        <taxon>Pseudomonadati</taxon>
        <taxon>Pseudomonadota</taxon>
        <taxon>Gammaproteobacteria</taxon>
        <taxon>Moraxellales</taxon>
        <taxon>Moraxellaceae</taxon>
        <taxon>Moraxella</taxon>
    </lineage>
</organism>
<gene>
    <name evidence="1" type="ORF">NCTC10297_01657</name>
</gene>
<evidence type="ECO:0000313" key="1">
    <source>
        <dbReference type="EMBL" id="VEG13689.1"/>
    </source>
</evidence>
<dbReference type="EMBL" id="LR134343">
    <property type="protein sequence ID" value="VEG13689.1"/>
    <property type="molecule type" value="Genomic_DNA"/>
</dbReference>
<sequence>MPCYEQKIKQFLYICDEFLKIVVICRDCTKCLALVAELSLLESAGFGNVEVYDVKAPHCQWQTYNTTNQPYLISPNKPIICKCTILIFDLSW</sequence>
<dbReference type="Proteomes" id="UP000274100">
    <property type="component" value="Chromosome"/>
</dbReference>
<reference evidence="1 2" key="1">
    <citation type="submission" date="2018-12" db="EMBL/GenBank/DDBJ databases">
        <authorList>
            <consortium name="Pathogen Informatics"/>
        </authorList>
    </citation>
    <scope>NUCLEOTIDE SEQUENCE [LARGE SCALE GENOMIC DNA]</scope>
    <source>
        <strain evidence="1 2">NCTC10297</strain>
    </source>
</reference>
<name>A0A448GYA1_9GAMM</name>
<evidence type="ECO:0000313" key="2">
    <source>
        <dbReference type="Proteomes" id="UP000274100"/>
    </source>
</evidence>
<dbReference type="AlphaFoldDB" id="A0A448GYA1"/>
<protein>
    <submittedName>
        <fullName evidence="1">Uncharacterized protein</fullName>
    </submittedName>
</protein>
<dbReference type="KEGG" id="mcun:NCTC10297_01657"/>
<proteinExistence type="predicted"/>
<accession>A0A448GYA1</accession>